<dbReference type="Pfam" id="PF12867">
    <property type="entry name" value="DinB_2"/>
    <property type="match status" value="1"/>
</dbReference>
<accession>A0ABZ2J429</accession>
<protein>
    <submittedName>
        <fullName evidence="2">DinB family protein</fullName>
    </submittedName>
</protein>
<keyword evidence="3" id="KW-1185">Reference proteome</keyword>
<name>A0ABZ2J429_9CHLR</name>
<dbReference type="EMBL" id="CP146612">
    <property type="protein sequence ID" value="WWX25645.1"/>
    <property type="molecule type" value="Genomic_DNA"/>
</dbReference>
<dbReference type="Gene3D" id="1.20.120.450">
    <property type="entry name" value="dinb family like domain"/>
    <property type="match status" value="1"/>
</dbReference>
<dbReference type="InterPro" id="IPR034660">
    <property type="entry name" value="DinB/YfiT-like"/>
</dbReference>
<dbReference type="InterPro" id="IPR024775">
    <property type="entry name" value="DinB-like"/>
</dbReference>
<dbReference type="SUPFAM" id="SSF109854">
    <property type="entry name" value="DinB/YfiT-like putative metalloenzymes"/>
    <property type="match status" value="1"/>
</dbReference>
<evidence type="ECO:0000259" key="1">
    <source>
        <dbReference type="Pfam" id="PF12867"/>
    </source>
</evidence>
<organism evidence="2 3">
    <name type="scientific">Candidatus Dehalogenimonas loeffleri</name>
    <dbReference type="NCBI Taxonomy" id="3127115"/>
    <lineage>
        <taxon>Bacteria</taxon>
        <taxon>Bacillati</taxon>
        <taxon>Chloroflexota</taxon>
        <taxon>Dehalococcoidia</taxon>
        <taxon>Dehalococcoidales</taxon>
        <taxon>Dehalococcoidaceae</taxon>
        <taxon>Dehalogenimonas</taxon>
    </lineage>
</organism>
<sequence>METRQDLLNRLNDSASQLLVFSKNVTAPDSPMYEGWTVKRTLGHIMFWHESFARNVRDLADGVKPKPLSGAYSELNRRCFEELETMTFEEVIGRFEAAHDMINRYIMDDKLVLIPYRVGSRSYSPEEHLEIVSQHIQEHLKALKTAVRRSAK</sequence>
<feature type="domain" description="DinB-like" evidence="1">
    <location>
        <begin position="32"/>
        <end position="141"/>
    </location>
</feature>
<reference evidence="2 3" key="1">
    <citation type="submission" date="2024-03" db="EMBL/GenBank/DDBJ databases">
        <title>A Dehalogenimonas Isolated from Estuarine Sediments Dihaloeliminates Chlorinated Alkanes.</title>
        <authorList>
            <person name="Yang Y."/>
            <person name="Wang H."/>
        </authorList>
    </citation>
    <scope>NUCLEOTIDE SEQUENCE [LARGE SCALE GENOMIC DNA]</scope>
    <source>
        <strain evidence="2 3">W</strain>
    </source>
</reference>
<dbReference type="RefSeq" id="WP_338738009.1">
    <property type="nucleotide sequence ID" value="NZ_CP146612.1"/>
</dbReference>
<evidence type="ECO:0000313" key="2">
    <source>
        <dbReference type="EMBL" id="WWX25645.1"/>
    </source>
</evidence>
<gene>
    <name evidence="2" type="ORF">V8247_01350</name>
</gene>
<evidence type="ECO:0000313" key="3">
    <source>
        <dbReference type="Proteomes" id="UP001375370"/>
    </source>
</evidence>
<dbReference type="Proteomes" id="UP001375370">
    <property type="component" value="Chromosome"/>
</dbReference>
<proteinExistence type="predicted"/>